<evidence type="ECO:0000259" key="16">
    <source>
        <dbReference type="PROSITE" id="PS50110"/>
    </source>
</evidence>
<feature type="modified residue" description="4-aspartylphosphate" evidence="12">
    <location>
        <position position="1080"/>
    </location>
</feature>
<organism evidence="17 18">
    <name type="scientific">Bacteroides graminisolvens DSM 19988 = JCM 15093</name>
    <dbReference type="NCBI Taxonomy" id="1121097"/>
    <lineage>
        <taxon>Bacteria</taxon>
        <taxon>Pseudomonadati</taxon>
        <taxon>Bacteroidota</taxon>
        <taxon>Bacteroidia</taxon>
        <taxon>Bacteroidales</taxon>
        <taxon>Bacteroidaceae</taxon>
        <taxon>Bacteroides</taxon>
    </lineage>
</organism>
<comment type="caution">
    <text evidence="17">The sequence shown here is derived from an EMBL/GenBank/DDBJ whole genome shotgun (WGS) entry which is preliminary data.</text>
</comment>
<evidence type="ECO:0000256" key="7">
    <source>
        <dbReference type="ARBA" id="ARBA00022840"/>
    </source>
</evidence>
<dbReference type="Gene3D" id="2.60.40.10">
    <property type="entry name" value="Immunoglobulins"/>
    <property type="match status" value="1"/>
</dbReference>
<dbReference type="Gene3D" id="2.130.10.10">
    <property type="entry name" value="YVTN repeat-like/Quinoprotein amine dehydrogenase"/>
    <property type="match status" value="3"/>
</dbReference>
<keyword evidence="5" id="KW-0547">Nucleotide-binding</keyword>
<dbReference type="InterPro" id="IPR036097">
    <property type="entry name" value="HisK_dim/P_sf"/>
</dbReference>
<dbReference type="CDD" id="cd00082">
    <property type="entry name" value="HisKA"/>
    <property type="match status" value="1"/>
</dbReference>
<dbReference type="RefSeq" id="WP_024996137.1">
    <property type="nucleotide sequence ID" value="NZ_ATZI01000005.1"/>
</dbReference>
<dbReference type="InterPro" id="IPR011123">
    <property type="entry name" value="Y_Y_Y"/>
</dbReference>
<keyword evidence="7" id="KW-0067">ATP-binding</keyword>
<evidence type="ECO:0000256" key="9">
    <source>
        <dbReference type="ARBA" id="ARBA00023015"/>
    </source>
</evidence>
<keyword evidence="13" id="KW-1133">Transmembrane helix</keyword>
<evidence type="ECO:0000256" key="6">
    <source>
        <dbReference type="ARBA" id="ARBA00022777"/>
    </source>
</evidence>
<evidence type="ECO:0000256" key="1">
    <source>
        <dbReference type="ARBA" id="ARBA00000085"/>
    </source>
</evidence>
<evidence type="ECO:0000256" key="12">
    <source>
        <dbReference type="PROSITE-ProRule" id="PRU00169"/>
    </source>
</evidence>
<dbReference type="InterPro" id="IPR003594">
    <property type="entry name" value="HATPase_dom"/>
</dbReference>
<dbReference type="PROSITE" id="PS00041">
    <property type="entry name" value="HTH_ARAC_FAMILY_1"/>
    <property type="match status" value="1"/>
</dbReference>
<reference evidence="17 18" key="1">
    <citation type="journal article" date="2015" name="Microbes Environ.">
        <title>Distribution and evolution of nitrogen fixation genes in the phylum bacteroidetes.</title>
        <authorList>
            <person name="Inoue J."/>
            <person name="Oshima K."/>
            <person name="Suda W."/>
            <person name="Sakamoto M."/>
            <person name="Iino T."/>
            <person name="Noda S."/>
            <person name="Hongoh Y."/>
            <person name="Hattori M."/>
            <person name="Ohkuma M."/>
        </authorList>
    </citation>
    <scope>NUCLEOTIDE SEQUENCE [LARGE SCALE GENOMIC DNA]</scope>
    <source>
        <strain evidence="17 18">JCM 15093</strain>
    </source>
</reference>
<feature type="transmembrane region" description="Helical" evidence="13">
    <location>
        <begin position="747"/>
        <end position="768"/>
    </location>
</feature>
<proteinExistence type="predicted"/>
<evidence type="ECO:0000256" key="3">
    <source>
        <dbReference type="ARBA" id="ARBA00022553"/>
    </source>
</evidence>
<dbReference type="eggNOG" id="COG0745">
    <property type="taxonomic scope" value="Bacteria"/>
</dbReference>
<dbReference type="STRING" id="1121097.GCA_000428125_01722"/>
<dbReference type="PANTHER" id="PTHR43547:SF2">
    <property type="entry name" value="HYBRID SIGNAL TRANSDUCTION HISTIDINE KINASE C"/>
    <property type="match status" value="1"/>
</dbReference>
<evidence type="ECO:0000256" key="2">
    <source>
        <dbReference type="ARBA" id="ARBA00012438"/>
    </source>
</evidence>
<keyword evidence="3 12" id="KW-0597">Phosphoprotein</keyword>
<dbReference type="Pfam" id="PF07494">
    <property type="entry name" value="Reg_prop"/>
    <property type="match status" value="4"/>
</dbReference>
<keyword evidence="10 17" id="KW-0238">DNA-binding</keyword>
<evidence type="ECO:0000259" key="15">
    <source>
        <dbReference type="PROSITE" id="PS50109"/>
    </source>
</evidence>
<dbReference type="eggNOG" id="COG5002">
    <property type="taxonomic scope" value="Bacteria"/>
</dbReference>
<protein>
    <recommendedName>
        <fullName evidence="2">histidine kinase</fullName>
        <ecNumber evidence="2">2.7.13.3</ecNumber>
    </recommendedName>
</protein>
<dbReference type="Pfam" id="PF00512">
    <property type="entry name" value="HisKA"/>
    <property type="match status" value="1"/>
</dbReference>
<dbReference type="SMART" id="SM00342">
    <property type="entry name" value="HTH_ARAC"/>
    <property type="match status" value="1"/>
</dbReference>
<evidence type="ECO:0000256" key="8">
    <source>
        <dbReference type="ARBA" id="ARBA00023012"/>
    </source>
</evidence>
<dbReference type="SMART" id="SM00387">
    <property type="entry name" value="HATPase_c"/>
    <property type="match status" value="1"/>
</dbReference>
<dbReference type="PANTHER" id="PTHR43547">
    <property type="entry name" value="TWO-COMPONENT HISTIDINE KINASE"/>
    <property type="match status" value="1"/>
</dbReference>
<dbReference type="PROSITE" id="PS01124">
    <property type="entry name" value="HTH_ARAC_FAMILY_2"/>
    <property type="match status" value="1"/>
</dbReference>
<dbReference type="Pfam" id="PF12833">
    <property type="entry name" value="HTH_18"/>
    <property type="match status" value="1"/>
</dbReference>
<accession>A0A069D7M2</accession>
<keyword evidence="6" id="KW-0418">Kinase</keyword>
<dbReference type="InterPro" id="IPR005467">
    <property type="entry name" value="His_kinase_dom"/>
</dbReference>
<dbReference type="Gene3D" id="3.30.565.10">
    <property type="entry name" value="Histidine kinase-like ATPase, C-terminal domain"/>
    <property type="match status" value="1"/>
</dbReference>
<dbReference type="GO" id="GO:0000155">
    <property type="term" value="F:phosphorelay sensor kinase activity"/>
    <property type="evidence" value="ECO:0007669"/>
    <property type="project" value="InterPro"/>
</dbReference>
<feature type="domain" description="HTH araC/xylS-type" evidence="14">
    <location>
        <begin position="1183"/>
        <end position="1281"/>
    </location>
</feature>
<dbReference type="SMART" id="SM00448">
    <property type="entry name" value="REC"/>
    <property type="match status" value="1"/>
</dbReference>
<evidence type="ECO:0000256" key="5">
    <source>
        <dbReference type="ARBA" id="ARBA00022741"/>
    </source>
</evidence>
<evidence type="ECO:0000259" key="14">
    <source>
        <dbReference type="PROSITE" id="PS01124"/>
    </source>
</evidence>
<dbReference type="SUPFAM" id="SSF101898">
    <property type="entry name" value="NHL repeat"/>
    <property type="match status" value="1"/>
</dbReference>
<dbReference type="SUPFAM" id="SSF55874">
    <property type="entry name" value="ATPase domain of HSP90 chaperone/DNA topoisomerase II/histidine kinase"/>
    <property type="match status" value="1"/>
</dbReference>
<evidence type="ECO:0000256" key="13">
    <source>
        <dbReference type="SAM" id="Phobius"/>
    </source>
</evidence>
<sequence>MKSCFLSFVFLLLPLASYCIGNLSFYNINDTYGIANRETTSICKDADGFTWIASKTGIMRLTDSDCRVYQLPYESMAVVSVEITWQENRLLAFTNKGEIFCYNPRHDSFERFFNFSRQMNVANLWVFNLEVDRDGSLWIASSRGLYYYKDNRCTLITQTAGEAYHTTRYDARHLIATGPGGIFLVDTKQHHVERWNGKMNIQPSSLLLDRAMNRLWIGTYSSGLYYFDYITRELHAATVPNFPQQCIKDLELVRDSTLWCGIDGRGVWVLSHDGSRKITTYQEDVDNQFSISGNGVYDIYYDPSGRIWVCSVTGGTSVADLSSPTLVRLRHSINNPNSLINNHIHALIEDSQGQLWAGTNSGLSCWNPRTDKWVNYFEERDGETYIVLSLCEDADGNIWAGTYAHGVYVIDSKSLNIIAHHTQPTGILAKTGFVFDILKDKDGNMWLAGTSGEIMKYNHHTRKFEVYPKESVYAMAEWGDRMIILACNYGLLTLDKKTKKTTTLLTDNMIQDVAVVQDKIWAGSSGGGLFSYNIRTHIIKKYDTRHGLISNYVNSLLYADGYLWLGTENGLCRFNTIDKTITTYPSPMNLSTVSYSSDACFRLRNGMFAWGTSDGVIMQDPKYLYRHKLTGHIYIQDILLSGRSIRQYPDLLPETPLDSISNITLQHQQNNVTLNILPIGDNSRTARFSWKMEGVDDDWNTLTDQRFINYTNLNPGTYRLLIRLYNHELIAERSLIIRVTPAFWATWWFKLACLLLAGCLAYFFFWFYTNRLNQRHAEDKLRFFTNIAHDLRTALTLIKAPIEELNQVNSLSKHDKQYLHLAAEQTRRLTSVATQLLDFQKVDMGKEPFYPVMADVVALVGCRVSMFDSIAATKHIQINYHYNTDVYFTAIDIDMMERVIDNLLSNAIKYSHEHSTVDVRFHGDENEWRLSVADYGIGISRKAQNKLFHEFYRSENAINAKITGSGIGLSMAKALVELHDGKISVESEEEKGSTFEIVVPCRKNERQKNISKPINDLPQEDSAANCTTDDMRILIVEDNDDLRHFMIRPLGKHFQVATAANGVEAWEYIRQEIPDLIVSDIMMPRMDGFELCRLVKSTFETSHIPLILLTALSEKTDELHGLGLGADDYMTKPFDMKTLTQRITSIIHNRRIIGAKFIAAGHVTEAKTLSGEPVNMLNDVFVKQALDVVVRYLDDADFGKEEFAKEMGVSTSLLFKKIKALTGISVVDFIRNVRMEHAMKLINEKEYSISEIAYKCGFSSIGYFSTVFKKHFGKSPTDFMI</sequence>
<dbReference type="SUPFAM" id="SSF52172">
    <property type="entry name" value="CheY-like"/>
    <property type="match status" value="1"/>
</dbReference>
<dbReference type="InterPro" id="IPR003661">
    <property type="entry name" value="HisK_dim/P_dom"/>
</dbReference>
<dbReference type="Gene3D" id="3.40.50.2300">
    <property type="match status" value="1"/>
</dbReference>
<dbReference type="SUPFAM" id="SSF46689">
    <property type="entry name" value="Homeodomain-like"/>
    <property type="match status" value="1"/>
</dbReference>
<dbReference type="SUPFAM" id="SSF47384">
    <property type="entry name" value="Homodimeric domain of signal transducing histidine kinase"/>
    <property type="match status" value="1"/>
</dbReference>
<evidence type="ECO:0000256" key="11">
    <source>
        <dbReference type="ARBA" id="ARBA00023163"/>
    </source>
</evidence>
<evidence type="ECO:0000313" key="18">
    <source>
        <dbReference type="Proteomes" id="UP000027601"/>
    </source>
</evidence>
<dbReference type="Pfam" id="PF02518">
    <property type="entry name" value="HATPase_c"/>
    <property type="match status" value="1"/>
</dbReference>
<keyword evidence="4" id="KW-0808">Transferase</keyword>
<keyword evidence="9" id="KW-0805">Transcription regulation</keyword>
<keyword evidence="8" id="KW-0902">Two-component regulatory system</keyword>
<comment type="catalytic activity">
    <reaction evidence="1">
        <text>ATP + protein L-histidine = ADP + protein N-phospho-L-histidine.</text>
        <dbReference type="EC" id="2.7.13.3"/>
    </reaction>
</comment>
<dbReference type="Pfam" id="PF00072">
    <property type="entry name" value="Response_reg"/>
    <property type="match status" value="1"/>
</dbReference>
<dbReference type="OrthoDB" id="717811at2"/>
<dbReference type="FunFam" id="3.30.565.10:FF:000037">
    <property type="entry name" value="Hybrid sensor histidine kinase/response regulator"/>
    <property type="match status" value="1"/>
</dbReference>
<keyword evidence="13" id="KW-0812">Transmembrane</keyword>
<dbReference type="SMART" id="SM00388">
    <property type="entry name" value="HisKA"/>
    <property type="match status" value="1"/>
</dbReference>
<dbReference type="Gene3D" id="1.10.10.60">
    <property type="entry name" value="Homeodomain-like"/>
    <property type="match status" value="1"/>
</dbReference>
<keyword evidence="18" id="KW-1185">Reference proteome</keyword>
<feature type="domain" description="Histidine kinase" evidence="15">
    <location>
        <begin position="786"/>
        <end position="1003"/>
    </location>
</feature>
<feature type="domain" description="Response regulatory" evidence="16">
    <location>
        <begin position="1032"/>
        <end position="1147"/>
    </location>
</feature>
<dbReference type="GO" id="GO:0005524">
    <property type="term" value="F:ATP binding"/>
    <property type="evidence" value="ECO:0007669"/>
    <property type="project" value="UniProtKB-KW"/>
</dbReference>
<dbReference type="EC" id="2.7.13.3" evidence="2"/>
<dbReference type="PROSITE" id="PS50109">
    <property type="entry name" value="HIS_KIN"/>
    <property type="match status" value="1"/>
</dbReference>
<gene>
    <name evidence="17" type="ORF">JCM15093_1308</name>
</gene>
<evidence type="ECO:0000256" key="4">
    <source>
        <dbReference type="ARBA" id="ARBA00022679"/>
    </source>
</evidence>
<name>A0A069D7M2_9BACE</name>
<dbReference type="InterPro" id="IPR018062">
    <property type="entry name" value="HTH_AraC-typ_CS"/>
</dbReference>
<dbReference type="InterPro" id="IPR013783">
    <property type="entry name" value="Ig-like_fold"/>
</dbReference>
<dbReference type="Proteomes" id="UP000027601">
    <property type="component" value="Unassembled WGS sequence"/>
</dbReference>
<dbReference type="InterPro" id="IPR011047">
    <property type="entry name" value="Quinoprotein_ADH-like_sf"/>
</dbReference>
<dbReference type="InterPro" id="IPR018060">
    <property type="entry name" value="HTH_AraC"/>
</dbReference>
<dbReference type="Gene3D" id="1.10.287.130">
    <property type="match status" value="1"/>
</dbReference>
<dbReference type="EMBL" id="BAJS01000005">
    <property type="protein sequence ID" value="GAK36164.1"/>
    <property type="molecule type" value="Genomic_DNA"/>
</dbReference>
<dbReference type="InterPro" id="IPR036890">
    <property type="entry name" value="HATPase_C_sf"/>
</dbReference>
<dbReference type="SUPFAM" id="SSF63829">
    <property type="entry name" value="Calcium-dependent phosphotriesterase"/>
    <property type="match status" value="1"/>
</dbReference>
<dbReference type="PRINTS" id="PR00344">
    <property type="entry name" value="BCTRLSENSOR"/>
</dbReference>
<evidence type="ECO:0000256" key="10">
    <source>
        <dbReference type="ARBA" id="ARBA00023125"/>
    </source>
</evidence>
<keyword evidence="13" id="KW-0472">Membrane</keyword>
<dbReference type="InterPro" id="IPR011110">
    <property type="entry name" value="Reg_prop"/>
</dbReference>
<dbReference type="eggNOG" id="COG3292">
    <property type="taxonomic scope" value="Bacteria"/>
</dbReference>
<dbReference type="Pfam" id="PF07495">
    <property type="entry name" value="Y_Y_Y"/>
    <property type="match status" value="1"/>
</dbReference>
<dbReference type="GO" id="GO:0003700">
    <property type="term" value="F:DNA-binding transcription factor activity"/>
    <property type="evidence" value="ECO:0007669"/>
    <property type="project" value="InterPro"/>
</dbReference>
<dbReference type="GO" id="GO:0043565">
    <property type="term" value="F:sequence-specific DNA binding"/>
    <property type="evidence" value="ECO:0007669"/>
    <property type="project" value="InterPro"/>
</dbReference>
<dbReference type="InterPro" id="IPR009057">
    <property type="entry name" value="Homeodomain-like_sf"/>
</dbReference>
<evidence type="ECO:0000313" key="17">
    <source>
        <dbReference type="EMBL" id="GAK36164.1"/>
    </source>
</evidence>
<dbReference type="InterPro" id="IPR015943">
    <property type="entry name" value="WD40/YVTN_repeat-like_dom_sf"/>
</dbReference>
<dbReference type="SUPFAM" id="SSF50998">
    <property type="entry name" value="Quinoprotein alcohol dehydrogenase-like"/>
    <property type="match status" value="1"/>
</dbReference>
<dbReference type="PROSITE" id="PS50110">
    <property type="entry name" value="RESPONSE_REGULATORY"/>
    <property type="match status" value="1"/>
</dbReference>
<dbReference type="CDD" id="cd17574">
    <property type="entry name" value="REC_OmpR"/>
    <property type="match status" value="1"/>
</dbReference>
<dbReference type="InterPro" id="IPR001789">
    <property type="entry name" value="Sig_transdc_resp-reg_receiver"/>
</dbReference>
<dbReference type="InterPro" id="IPR004358">
    <property type="entry name" value="Sig_transdc_His_kin-like_C"/>
</dbReference>
<dbReference type="InterPro" id="IPR011006">
    <property type="entry name" value="CheY-like_superfamily"/>
</dbReference>
<keyword evidence="11" id="KW-0804">Transcription</keyword>